<reference evidence="2 3" key="1">
    <citation type="submission" date="2019-08" db="EMBL/GenBank/DDBJ databases">
        <authorList>
            <person name="Ye J."/>
        </authorList>
    </citation>
    <scope>NUCLEOTIDE SEQUENCE [LARGE SCALE GENOMIC DNA]</scope>
    <source>
        <strain evidence="2 3">TK008</strain>
    </source>
</reference>
<accession>A0A5C6RNG0</accession>
<dbReference type="SMART" id="SM00507">
    <property type="entry name" value="HNHc"/>
    <property type="match status" value="1"/>
</dbReference>
<dbReference type="Pfam" id="PF14279">
    <property type="entry name" value="HNH_5"/>
    <property type="match status" value="1"/>
</dbReference>
<dbReference type="Gene3D" id="1.10.30.50">
    <property type="match status" value="1"/>
</dbReference>
<dbReference type="PANTHER" id="PTHR33877:SF2">
    <property type="entry name" value="OS07G0170200 PROTEIN"/>
    <property type="match status" value="1"/>
</dbReference>
<dbReference type="InterPro" id="IPR029471">
    <property type="entry name" value="HNH_5"/>
</dbReference>
<protein>
    <submittedName>
        <fullName evidence="2">HNH endonuclease</fullName>
    </submittedName>
</protein>
<dbReference type="RefSeq" id="WP_147101361.1">
    <property type="nucleotide sequence ID" value="NZ_JBHUFH010000031.1"/>
</dbReference>
<organism evidence="2 3">
    <name type="scientific">Paracoccus aurantiacus</name>
    <dbReference type="NCBI Taxonomy" id="2599412"/>
    <lineage>
        <taxon>Bacteria</taxon>
        <taxon>Pseudomonadati</taxon>
        <taxon>Pseudomonadota</taxon>
        <taxon>Alphaproteobacteria</taxon>
        <taxon>Rhodobacterales</taxon>
        <taxon>Paracoccaceae</taxon>
        <taxon>Paracoccus</taxon>
    </lineage>
</organism>
<dbReference type="EMBL" id="VOPL01000015">
    <property type="protein sequence ID" value="TXB63846.1"/>
    <property type="molecule type" value="Genomic_DNA"/>
</dbReference>
<dbReference type="CDD" id="cd00085">
    <property type="entry name" value="HNHc"/>
    <property type="match status" value="1"/>
</dbReference>
<proteinExistence type="predicted"/>
<dbReference type="InterPro" id="IPR052892">
    <property type="entry name" value="NA-targeting_endonuclease"/>
</dbReference>
<dbReference type="Proteomes" id="UP000321562">
    <property type="component" value="Unassembled WGS sequence"/>
</dbReference>
<keyword evidence="3" id="KW-1185">Reference proteome</keyword>
<feature type="domain" description="HNH nuclease" evidence="1">
    <location>
        <begin position="174"/>
        <end position="232"/>
    </location>
</feature>
<keyword evidence="2" id="KW-0378">Hydrolase</keyword>
<evidence type="ECO:0000313" key="2">
    <source>
        <dbReference type="EMBL" id="TXB63846.1"/>
    </source>
</evidence>
<dbReference type="GO" id="GO:0004519">
    <property type="term" value="F:endonuclease activity"/>
    <property type="evidence" value="ECO:0007669"/>
    <property type="project" value="UniProtKB-KW"/>
</dbReference>
<evidence type="ECO:0000313" key="3">
    <source>
        <dbReference type="Proteomes" id="UP000321562"/>
    </source>
</evidence>
<keyword evidence="2" id="KW-0255">Endonuclease</keyword>
<sequence length="251" mass="28639">MVSTVDLYYICQMVDGVTREPGTYLRNVEDIFGDMSSSSLVRKYPKWTCFHVFIEELISSVIFEDAKNFSSRPGNYWIDHMLRSNRIGQLTVRRPEFCQFDGYDYLDALQQEDLIAELCETVSKQVFHVLFANRGTMSAFGHMVSGYVLHTSPSFIPEAFNNTGHLTRASIPAWAKSAVFHRDKGRCVLCQTDLTKLFSQQSQIHYDHIMPLALGGMNCVTNLQLTCSNCNLDKGARSAATSREYEAWYDY</sequence>
<gene>
    <name evidence="2" type="ORF">FQV27_18210</name>
</gene>
<comment type="caution">
    <text evidence="2">The sequence shown here is derived from an EMBL/GenBank/DDBJ whole genome shotgun (WGS) entry which is preliminary data.</text>
</comment>
<keyword evidence="2" id="KW-0540">Nuclease</keyword>
<name>A0A5C6RNG0_9RHOB</name>
<dbReference type="AlphaFoldDB" id="A0A5C6RNG0"/>
<dbReference type="OrthoDB" id="5292295at2"/>
<dbReference type="InterPro" id="IPR003615">
    <property type="entry name" value="HNH_nuc"/>
</dbReference>
<dbReference type="PANTHER" id="PTHR33877">
    <property type="entry name" value="SLL1193 PROTEIN"/>
    <property type="match status" value="1"/>
</dbReference>
<evidence type="ECO:0000259" key="1">
    <source>
        <dbReference type="SMART" id="SM00507"/>
    </source>
</evidence>